<feature type="region of interest" description="Disordered" evidence="1">
    <location>
        <begin position="93"/>
        <end position="158"/>
    </location>
</feature>
<reference evidence="3 4" key="1">
    <citation type="submission" date="2023-01" db="EMBL/GenBank/DDBJ databases">
        <title>Analysis of 21 Apiospora genomes using comparative genomics revels a genus with tremendous synthesis potential of carbohydrate active enzymes and secondary metabolites.</title>
        <authorList>
            <person name="Sorensen T."/>
        </authorList>
    </citation>
    <scope>NUCLEOTIDE SEQUENCE [LARGE SCALE GENOMIC DNA]</scope>
    <source>
        <strain evidence="3 4">CBS 114990</strain>
    </source>
</reference>
<evidence type="ECO:0000313" key="4">
    <source>
        <dbReference type="Proteomes" id="UP001433268"/>
    </source>
</evidence>
<dbReference type="Proteomes" id="UP001433268">
    <property type="component" value="Unassembled WGS sequence"/>
</dbReference>
<organism evidence="3 4">
    <name type="scientific">Apiospora hydei</name>
    <dbReference type="NCBI Taxonomy" id="1337664"/>
    <lineage>
        <taxon>Eukaryota</taxon>
        <taxon>Fungi</taxon>
        <taxon>Dikarya</taxon>
        <taxon>Ascomycota</taxon>
        <taxon>Pezizomycotina</taxon>
        <taxon>Sordariomycetes</taxon>
        <taxon>Xylariomycetidae</taxon>
        <taxon>Amphisphaeriales</taxon>
        <taxon>Apiosporaceae</taxon>
        <taxon>Apiospora</taxon>
    </lineage>
</organism>
<dbReference type="GeneID" id="92040517"/>
<feature type="compositionally biased region" description="Basic and acidic residues" evidence="1">
    <location>
        <begin position="146"/>
        <end position="158"/>
    </location>
</feature>
<keyword evidence="4" id="KW-1185">Reference proteome</keyword>
<feature type="signal peptide" evidence="2">
    <location>
        <begin position="1"/>
        <end position="20"/>
    </location>
</feature>
<proteinExistence type="predicted"/>
<protein>
    <submittedName>
        <fullName evidence="3">Uncharacterized protein</fullName>
    </submittedName>
</protein>
<keyword evidence="2" id="KW-0732">Signal</keyword>
<gene>
    <name evidence="3" type="ORF">PG997_003142</name>
</gene>
<dbReference type="EMBL" id="JAQQWN010000004">
    <property type="protein sequence ID" value="KAK8088181.1"/>
    <property type="molecule type" value="Genomic_DNA"/>
</dbReference>
<evidence type="ECO:0000313" key="3">
    <source>
        <dbReference type="EMBL" id="KAK8088181.1"/>
    </source>
</evidence>
<evidence type="ECO:0000256" key="2">
    <source>
        <dbReference type="SAM" id="SignalP"/>
    </source>
</evidence>
<accession>A0ABR1WYE0</accession>
<feature type="compositionally biased region" description="Polar residues" evidence="1">
    <location>
        <begin position="108"/>
        <end position="127"/>
    </location>
</feature>
<feature type="chain" id="PRO_5045712653" evidence="2">
    <location>
        <begin position="21"/>
        <end position="191"/>
    </location>
</feature>
<comment type="caution">
    <text evidence="3">The sequence shown here is derived from an EMBL/GenBank/DDBJ whole genome shotgun (WGS) entry which is preliminary data.</text>
</comment>
<name>A0ABR1WYE0_9PEZI</name>
<dbReference type="RefSeq" id="XP_066671075.1">
    <property type="nucleotide sequence ID" value="XM_066807457.1"/>
</dbReference>
<sequence length="191" mass="20849">MPSIKTVAVLLFWAFGLVASAASHIAKYNSDSLNGFLADSIQLTEQDIGDFSAIAFGDRAEASVTVSRQKQQRCRVFPGDDLWSPTEEWTRLNNSSTVPCSGPRPRVQSVTQNTPPTTRRSASSCSGTPGPPASGSTIRSRSWRSGRREHLPGHQRNADAGKELYTGWLPGVCGERHDGEARADRYQLCQE</sequence>
<evidence type="ECO:0000256" key="1">
    <source>
        <dbReference type="SAM" id="MobiDB-lite"/>
    </source>
</evidence>